<keyword evidence="2 6" id="KW-1003">Cell membrane</keyword>
<dbReference type="EMBL" id="JPEN01000035">
    <property type="protein sequence ID" value="KGM37759.1"/>
    <property type="molecule type" value="Genomic_DNA"/>
</dbReference>
<feature type="transmembrane region" description="Helical" evidence="6">
    <location>
        <begin position="198"/>
        <end position="220"/>
    </location>
</feature>
<keyword evidence="4 6" id="KW-1133">Transmembrane helix</keyword>
<dbReference type="InterPro" id="IPR052536">
    <property type="entry name" value="ABC-4_Integral_Memb_Prot"/>
</dbReference>
<dbReference type="PANTHER" id="PTHR46795">
    <property type="entry name" value="ABC TRANSPORTER PERMEASE-RELATED-RELATED"/>
    <property type="match status" value="1"/>
</dbReference>
<evidence type="ECO:0000313" key="9">
    <source>
        <dbReference type="Proteomes" id="UP000030019"/>
    </source>
</evidence>
<feature type="transmembrane region" description="Helical" evidence="6">
    <location>
        <begin position="102"/>
        <end position="124"/>
    </location>
</feature>
<evidence type="ECO:0000256" key="5">
    <source>
        <dbReference type="ARBA" id="ARBA00023136"/>
    </source>
</evidence>
<organism evidence="8 9">
    <name type="scientific">Streptococcus sinensis</name>
    <dbReference type="NCBI Taxonomy" id="176090"/>
    <lineage>
        <taxon>Bacteria</taxon>
        <taxon>Bacillati</taxon>
        <taxon>Bacillota</taxon>
        <taxon>Bacilli</taxon>
        <taxon>Lactobacillales</taxon>
        <taxon>Streptococcaceae</taxon>
        <taxon>Streptococcus</taxon>
    </lineage>
</organism>
<dbReference type="Pfam" id="PF02687">
    <property type="entry name" value="FtsX"/>
    <property type="match status" value="1"/>
</dbReference>
<evidence type="ECO:0000256" key="6">
    <source>
        <dbReference type="PIRNR" id="PIRNR018968"/>
    </source>
</evidence>
<dbReference type="AlphaFoldDB" id="A0A0A0DI23"/>
<dbReference type="InterPro" id="IPR003838">
    <property type="entry name" value="ABC3_permease_C"/>
</dbReference>
<dbReference type="PIRSF" id="PIRSF018968">
    <property type="entry name" value="ABC_permease_BceB"/>
    <property type="match status" value="1"/>
</dbReference>
<gene>
    <name evidence="8" type="ORF">SSIN_0441</name>
</gene>
<reference evidence="8 9" key="1">
    <citation type="submission" date="2014-06" db="EMBL/GenBank/DDBJ databases">
        <authorList>
            <person name="Teng J.L."/>
            <person name="Huang Y."/>
            <person name="Tse H."/>
            <person name="Lau S.K."/>
            <person name="Woo P.C."/>
        </authorList>
    </citation>
    <scope>NUCLEOTIDE SEQUENCE [LARGE SCALE GENOMIC DNA]</scope>
    <source>
        <strain evidence="8 9">HKU4</strain>
    </source>
</reference>
<comment type="similarity">
    <text evidence="6">Belongs to the ABC-4 integral membrane protein family.</text>
</comment>
<feature type="transmembrane region" description="Helical" evidence="6">
    <location>
        <begin position="283"/>
        <end position="308"/>
    </location>
</feature>
<dbReference type="RefSeq" id="WP_037615201.1">
    <property type="nucleotide sequence ID" value="NZ_JPEN01000035.1"/>
</dbReference>
<evidence type="ECO:0000256" key="2">
    <source>
        <dbReference type="ARBA" id="ARBA00022475"/>
    </source>
</evidence>
<feature type="transmembrane region" description="Helical" evidence="6">
    <location>
        <begin position="627"/>
        <end position="652"/>
    </location>
</feature>
<evidence type="ECO:0000256" key="3">
    <source>
        <dbReference type="ARBA" id="ARBA00022692"/>
    </source>
</evidence>
<feature type="transmembrane region" description="Helical" evidence="6">
    <location>
        <begin position="54"/>
        <end position="82"/>
    </location>
</feature>
<evidence type="ECO:0000259" key="7">
    <source>
        <dbReference type="Pfam" id="PF02687"/>
    </source>
</evidence>
<protein>
    <recommendedName>
        <fullName evidence="7">ABC3 transporter permease C-terminal domain-containing protein</fullName>
    </recommendedName>
</protein>
<dbReference type="eggNOG" id="COG0577">
    <property type="taxonomic scope" value="Bacteria"/>
</dbReference>
<comment type="caution">
    <text evidence="8">The sequence shown here is derived from an EMBL/GenBank/DDBJ whole genome shotgun (WGS) entry which is preliminary data.</text>
</comment>
<feature type="transmembrane region" description="Helical" evidence="6">
    <location>
        <begin position="131"/>
        <end position="150"/>
    </location>
</feature>
<evidence type="ECO:0000256" key="4">
    <source>
        <dbReference type="ARBA" id="ARBA00022989"/>
    </source>
</evidence>
<dbReference type="GO" id="GO:0055085">
    <property type="term" value="P:transmembrane transport"/>
    <property type="evidence" value="ECO:0007669"/>
    <property type="project" value="UniProtKB-UniRule"/>
</dbReference>
<dbReference type="GO" id="GO:0005886">
    <property type="term" value="C:plasma membrane"/>
    <property type="evidence" value="ECO:0007669"/>
    <property type="project" value="UniProtKB-SubCell"/>
</dbReference>
<dbReference type="PANTHER" id="PTHR46795:SF3">
    <property type="entry name" value="ABC TRANSPORTER PERMEASE"/>
    <property type="match status" value="1"/>
</dbReference>
<proteinExistence type="inferred from homology"/>
<evidence type="ECO:0000256" key="1">
    <source>
        <dbReference type="ARBA" id="ARBA00004651"/>
    </source>
</evidence>
<sequence>MLRLTSKLALSNLVKNRKLYYPFALATCLAIAISYIFFSLTFNPNLIKMAGASAVSMVLSLGMVIVSITTSIIVFYANSFVFKNRSKELGLYSVLGLNKSHLFVMVVIELMVFGLVTLLLGLGLGLLFDKLIYALLLKIMGFKVVLVSTFQPSVVVAVAVFYAFVFFCLMMSNGLRLRKLDALQLVKEKNSGEKESRFLLLQTVLGLAALAFGYFLALGVTNPLSAIFTFFVAVLFVILGTYLLFNAGITVFLQFLKKRKSYYYQPNNMISVSNLIFRMKKNAVGLATIAILSTMVLVTLSGGANIYAGGDYMQKALFPHDMSIQGKGVTGEQMDQVLTEFANEQQLPVAKRVVYQYYTMGVRSRAGNQLDIFAADQRFVTPNTYILAISEADYQSMTGKTLNLGDDEVALYQQGVKLDFQQDLQLAGQTFKIKEELKEDFIFGNLPDQMNMIIPEKIYMVLKNPSQVFSALMDKYAVNLDYYGGLNLDLPTAEQRKLRDAYQEKLHQFNLTLPENQAVYGSVTAFEKQEIKGMLGGMFFIGIFLSIVFMLGTILIIYYKQISEGYEDRDRFVILQKVGLDEKQIRQTIRKQILIVFFLPLAFAFIHLTFAYHMLSLILSALGVLNATLMLAVTLGVCAVFFISYVLVFMITSRSYRTIVSM</sequence>
<feature type="transmembrane region" description="Helical" evidence="6">
    <location>
        <begin position="534"/>
        <end position="559"/>
    </location>
</feature>
<keyword evidence="9" id="KW-1185">Reference proteome</keyword>
<feature type="transmembrane region" description="Helical" evidence="6">
    <location>
        <begin position="156"/>
        <end position="177"/>
    </location>
</feature>
<feature type="transmembrane region" description="Helical" evidence="6">
    <location>
        <begin position="226"/>
        <end position="253"/>
    </location>
</feature>
<dbReference type="PATRIC" id="fig|176090.4.peg.435"/>
<dbReference type="InterPro" id="IPR027022">
    <property type="entry name" value="ABC_permease_BceB-typ"/>
</dbReference>
<feature type="domain" description="ABC3 transporter permease C-terminal" evidence="7">
    <location>
        <begin position="63"/>
        <end position="181"/>
    </location>
</feature>
<feature type="transmembrane region" description="Helical" evidence="6">
    <location>
        <begin position="20"/>
        <end position="42"/>
    </location>
</feature>
<accession>A0A0A0DI23</accession>
<name>A0A0A0DI23_9STRE</name>
<dbReference type="Proteomes" id="UP000030019">
    <property type="component" value="Unassembled WGS sequence"/>
</dbReference>
<evidence type="ECO:0000313" key="8">
    <source>
        <dbReference type="EMBL" id="KGM37759.1"/>
    </source>
</evidence>
<keyword evidence="6" id="KW-0813">Transport</keyword>
<feature type="transmembrane region" description="Helical" evidence="6">
    <location>
        <begin position="593"/>
        <end position="615"/>
    </location>
</feature>
<comment type="subcellular location">
    <subcellularLocation>
        <location evidence="1 6">Cell membrane</location>
        <topology evidence="1 6">Multi-pass membrane protein</topology>
    </subcellularLocation>
</comment>
<dbReference type="STRING" id="176090.SSIN_0441"/>
<keyword evidence="5 6" id="KW-0472">Membrane</keyword>
<keyword evidence="3 6" id="KW-0812">Transmembrane</keyword>